<dbReference type="OrthoDB" id="6424675at2759"/>
<dbReference type="InterPro" id="IPR053235">
    <property type="entry name" value="Ser_Thr_kinase"/>
</dbReference>
<evidence type="ECO:0000256" key="7">
    <source>
        <dbReference type="ARBA" id="ARBA00047899"/>
    </source>
</evidence>
<dbReference type="InterPro" id="IPR000719">
    <property type="entry name" value="Prot_kinase_dom"/>
</dbReference>
<organism evidence="11 12">
    <name type="scientific">Araneus ventricosus</name>
    <name type="common">Orbweaver spider</name>
    <name type="synonym">Epeira ventricosa</name>
    <dbReference type="NCBI Taxonomy" id="182803"/>
    <lineage>
        <taxon>Eukaryota</taxon>
        <taxon>Metazoa</taxon>
        <taxon>Ecdysozoa</taxon>
        <taxon>Arthropoda</taxon>
        <taxon>Chelicerata</taxon>
        <taxon>Arachnida</taxon>
        <taxon>Araneae</taxon>
        <taxon>Araneomorphae</taxon>
        <taxon>Entelegynae</taxon>
        <taxon>Araneoidea</taxon>
        <taxon>Araneidae</taxon>
        <taxon>Araneus</taxon>
    </lineage>
</organism>
<feature type="region of interest" description="Disordered" evidence="9">
    <location>
        <begin position="1037"/>
        <end position="1071"/>
    </location>
</feature>
<dbReference type="AlphaFoldDB" id="A0A4Y2DF98"/>
<keyword evidence="2" id="KW-0723">Serine/threonine-protein kinase</keyword>
<dbReference type="SMART" id="SM00220">
    <property type="entry name" value="S_TKc"/>
    <property type="match status" value="1"/>
</dbReference>
<sequence length="1095" mass="124816">MVLIRLFFENISTEMDKTDFKASEIRYLWKHRGSKNYELKCLKATGNFITSIIFEDIRNGREVSGKLVASPREGEAYHWPRLKHENLAPLFDVVSINEKVSVYISNVLEKSLRDIIHEDEFLRAPNCFERKKSYAEDVLWGLDYLHDKRLCLMNLNDANVFIYSQTDKAVISDFSCLSLAARATKCNVAFPSLYRAPELNNSFNNFNAVAAEMWACGVMMLQIFTGHAMPETCSNNELLQRVANLHNGVLVEANRGSFITSNAFISFQSFLSLFLCLDPSERCTAKIAAVSPFLRKSWSKTDRHYGKLWQFYVPHTIYSPEEDEFENQSFCNPPKTLSYSNSSEVDSYRDNLKIHFPWNKFINLNYVSNEQNNSKKDKFQNSLQSNKQNDQETLDNETSDKQINQANSLNFENASTDHYISESNKTANQPFENTNNESEITRNNFCFETDIDENKLNIAKHLSSLGSSDILDPYKNNDNIPIKEISNTEMQNEKAAINNDNFMNKTACENFNEMQESNIKETNKLSSPLRYSTGDCIGMFQNETEGKQNEKSFPNDECSTNITSVSKNTNITHKHIVEAANKLSSPSSFSTGDSIGTLRNEIKWDNKKNYYNLLPEIPKSDSDSDEYSQRYESDFEVESTNPAVSENSWIKEHNQNSVSNAEKIHKAIANTLLHSEISKIPLCSFYKNRITEIRKSHSDSTINSSISHSVSVKSDPGINQYQSNLSNRTWNSHKILSPDASNAVLIKSTEKDFERIYCVMNNFKNINEEAGRESLSFSEKSCSSFSCTESEQSDTLQKAENSEMNNSLTEDTYSPLKQGLLLSARSLTCHPAFLADNNVGLSLLPNKSETYLEERKPLLSTNYRSEMCLDVRKRAVISHTESLNKGTKFYNDDTIKFDPEMFNIEKCFKNETTSGYTLESTNSGSLDTETNIFKCNKENSYACAMMERLDSKAKGETIGTFPYEDIPRKDGITEKQPILLAAGLSKFDDKESEMLEDDIQSIKGASLKYEDVDSEKTNENSLQNLELGKDDEINETQVESSSFTEISLNSTQEPDGKPQQNKIKKKEKRRKSWFHRLCPGCKVYYDDKEELFAGN</sequence>
<dbReference type="EMBL" id="BGPR01000360">
    <property type="protein sequence ID" value="GBM15463.1"/>
    <property type="molecule type" value="Genomic_DNA"/>
</dbReference>
<evidence type="ECO:0000256" key="9">
    <source>
        <dbReference type="SAM" id="MobiDB-lite"/>
    </source>
</evidence>
<dbReference type="Proteomes" id="UP000499080">
    <property type="component" value="Unassembled WGS sequence"/>
</dbReference>
<evidence type="ECO:0000313" key="12">
    <source>
        <dbReference type="Proteomes" id="UP000499080"/>
    </source>
</evidence>
<proteinExistence type="predicted"/>
<feature type="region of interest" description="Disordered" evidence="9">
    <location>
        <begin position="373"/>
        <end position="398"/>
    </location>
</feature>
<keyword evidence="12" id="KW-1185">Reference proteome</keyword>
<dbReference type="Gene3D" id="1.10.510.10">
    <property type="entry name" value="Transferase(Phosphotransferase) domain 1"/>
    <property type="match status" value="1"/>
</dbReference>
<evidence type="ECO:0000256" key="2">
    <source>
        <dbReference type="ARBA" id="ARBA00022527"/>
    </source>
</evidence>
<evidence type="ECO:0000259" key="10">
    <source>
        <dbReference type="PROSITE" id="PS50011"/>
    </source>
</evidence>
<dbReference type="GO" id="GO:0005524">
    <property type="term" value="F:ATP binding"/>
    <property type="evidence" value="ECO:0007669"/>
    <property type="project" value="UniProtKB-KW"/>
</dbReference>
<dbReference type="SUPFAM" id="SSF56112">
    <property type="entry name" value="Protein kinase-like (PK-like)"/>
    <property type="match status" value="1"/>
</dbReference>
<evidence type="ECO:0000313" key="11">
    <source>
        <dbReference type="EMBL" id="GBM15463.1"/>
    </source>
</evidence>
<feature type="compositionally biased region" description="Basic residues" evidence="9">
    <location>
        <begin position="1062"/>
        <end position="1071"/>
    </location>
</feature>
<evidence type="ECO:0000256" key="5">
    <source>
        <dbReference type="ARBA" id="ARBA00022777"/>
    </source>
</evidence>
<accession>A0A4Y2DF98</accession>
<evidence type="ECO:0000256" key="8">
    <source>
        <dbReference type="ARBA" id="ARBA00048679"/>
    </source>
</evidence>
<evidence type="ECO:0000256" key="1">
    <source>
        <dbReference type="ARBA" id="ARBA00012513"/>
    </source>
</evidence>
<dbReference type="PANTHER" id="PTHR24361">
    <property type="entry name" value="MITOGEN-ACTIVATED KINASE KINASE KINASE"/>
    <property type="match status" value="1"/>
</dbReference>
<keyword evidence="3" id="KW-0808">Transferase</keyword>
<comment type="caution">
    <text evidence="11">The sequence shown here is derived from an EMBL/GenBank/DDBJ whole genome shotgun (WGS) entry which is preliminary data.</text>
</comment>
<dbReference type="InterPro" id="IPR011009">
    <property type="entry name" value="Kinase-like_dom_sf"/>
</dbReference>
<protein>
    <recommendedName>
        <fullName evidence="1">non-specific serine/threonine protein kinase</fullName>
        <ecNumber evidence="1">2.7.11.1</ecNumber>
    </recommendedName>
</protein>
<dbReference type="Pfam" id="PF00069">
    <property type="entry name" value="Pkinase"/>
    <property type="match status" value="1"/>
</dbReference>
<comment type="catalytic activity">
    <reaction evidence="8">
        <text>L-seryl-[protein] + ATP = O-phospho-L-seryl-[protein] + ADP + H(+)</text>
        <dbReference type="Rhea" id="RHEA:17989"/>
        <dbReference type="Rhea" id="RHEA-COMP:9863"/>
        <dbReference type="Rhea" id="RHEA-COMP:11604"/>
        <dbReference type="ChEBI" id="CHEBI:15378"/>
        <dbReference type="ChEBI" id="CHEBI:29999"/>
        <dbReference type="ChEBI" id="CHEBI:30616"/>
        <dbReference type="ChEBI" id="CHEBI:83421"/>
        <dbReference type="ChEBI" id="CHEBI:456216"/>
        <dbReference type="EC" id="2.7.11.1"/>
    </reaction>
</comment>
<dbReference type="EC" id="2.7.11.1" evidence="1"/>
<dbReference type="PROSITE" id="PS50011">
    <property type="entry name" value="PROTEIN_KINASE_DOM"/>
    <property type="match status" value="1"/>
</dbReference>
<comment type="catalytic activity">
    <reaction evidence="7">
        <text>L-threonyl-[protein] + ATP = O-phospho-L-threonyl-[protein] + ADP + H(+)</text>
        <dbReference type="Rhea" id="RHEA:46608"/>
        <dbReference type="Rhea" id="RHEA-COMP:11060"/>
        <dbReference type="Rhea" id="RHEA-COMP:11605"/>
        <dbReference type="ChEBI" id="CHEBI:15378"/>
        <dbReference type="ChEBI" id="CHEBI:30013"/>
        <dbReference type="ChEBI" id="CHEBI:30616"/>
        <dbReference type="ChEBI" id="CHEBI:61977"/>
        <dbReference type="ChEBI" id="CHEBI:456216"/>
        <dbReference type="EC" id="2.7.11.1"/>
    </reaction>
</comment>
<keyword evidence="4" id="KW-0547">Nucleotide-binding</keyword>
<dbReference type="PANTHER" id="PTHR24361:SF433">
    <property type="entry name" value="PROTEIN KINASE DOMAIN-CONTAINING PROTEIN"/>
    <property type="match status" value="1"/>
</dbReference>
<keyword evidence="6" id="KW-0067">ATP-binding</keyword>
<dbReference type="GO" id="GO:0004674">
    <property type="term" value="F:protein serine/threonine kinase activity"/>
    <property type="evidence" value="ECO:0007669"/>
    <property type="project" value="UniProtKB-KW"/>
</dbReference>
<gene>
    <name evidence="11" type="ORF">AVEN_142123_1</name>
</gene>
<feature type="domain" description="Protein kinase" evidence="10">
    <location>
        <begin position="37"/>
        <end position="294"/>
    </location>
</feature>
<evidence type="ECO:0000256" key="6">
    <source>
        <dbReference type="ARBA" id="ARBA00022840"/>
    </source>
</evidence>
<name>A0A4Y2DF98_ARAVE</name>
<feature type="compositionally biased region" description="Polar residues" evidence="9">
    <location>
        <begin position="1037"/>
        <end position="1061"/>
    </location>
</feature>
<evidence type="ECO:0000256" key="3">
    <source>
        <dbReference type="ARBA" id="ARBA00022679"/>
    </source>
</evidence>
<dbReference type="GO" id="GO:0005737">
    <property type="term" value="C:cytoplasm"/>
    <property type="evidence" value="ECO:0007669"/>
    <property type="project" value="TreeGrafter"/>
</dbReference>
<reference evidence="11 12" key="1">
    <citation type="journal article" date="2019" name="Sci. Rep.">
        <title>Orb-weaving spider Araneus ventricosus genome elucidates the spidroin gene catalogue.</title>
        <authorList>
            <person name="Kono N."/>
            <person name="Nakamura H."/>
            <person name="Ohtoshi R."/>
            <person name="Moran D.A.P."/>
            <person name="Shinohara A."/>
            <person name="Yoshida Y."/>
            <person name="Fujiwara M."/>
            <person name="Mori M."/>
            <person name="Tomita M."/>
            <person name="Arakawa K."/>
        </authorList>
    </citation>
    <scope>NUCLEOTIDE SEQUENCE [LARGE SCALE GENOMIC DNA]</scope>
</reference>
<evidence type="ECO:0000256" key="4">
    <source>
        <dbReference type="ARBA" id="ARBA00022741"/>
    </source>
</evidence>
<keyword evidence="5" id="KW-0418">Kinase</keyword>